<reference evidence="8" key="1">
    <citation type="submission" date="2019-09" db="EMBL/GenBank/DDBJ databases">
        <title>In-depth cultivation of the pig gut microbiome towards novel bacterial diversity and tailored functional studies.</title>
        <authorList>
            <person name="Wylensek D."/>
            <person name="Hitch T.C.A."/>
            <person name="Clavel T."/>
        </authorList>
    </citation>
    <scope>NUCLEOTIDE SEQUENCE</scope>
    <source>
        <strain evidence="8">RF-744-FAT-WT-3</strain>
    </source>
</reference>
<dbReference type="CDD" id="cd03255">
    <property type="entry name" value="ABC_MJ0796_LolCDE_FtsE"/>
    <property type="match status" value="1"/>
</dbReference>
<evidence type="ECO:0000256" key="1">
    <source>
        <dbReference type="ARBA" id="ARBA00005417"/>
    </source>
</evidence>
<proteinExistence type="inferred from homology"/>
<dbReference type="Pfam" id="PF00005">
    <property type="entry name" value="ABC_tran"/>
    <property type="match status" value="1"/>
</dbReference>
<evidence type="ECO:0000313" key="8">
    <source>
        <dbReference type="EMBL" id="MST68640.1"/>
    </source>
</evidence>
<keyword evidence="3" id="KW-0547">Nucleotide-binding</keyword>
<sequence length="797" mass="88504">MLNSDSKERHQHMIELRRVSKFYSNRDTVSTGFSKLDLTLDMGEFVAITGESGSGKSTLLNVISGLDTYEEGEMFVGGEDTSGFRPVDYERYRKQYIGNIFQDFNLVNSYTVYQNVELSMLLCGIDKETCKKKIPELLELVGMTKYTRTRASRLSGGQKQRVAIARALAKDAPIIVADEPTGNLDSKSAAIVMEALHKISREKLVVIVTHNYDQVEPYVSRKITMHDGRIIEDTRIREPENEQPAGEQGRAGKHSENFEIKGGKQPSGNMTRGTRMMLGVRNTFNLPAKFILLLLVYMFAAAAVLGGYSSTRSSLHETDLLGYNPYFSYTAPDRIVVAREDRTPITQEDINKLKSTTGVKKVIQNDIGLDNSIGLETDQADIRGAVYNLSESGLTEKKLFAGTMPEGDNDVVCQFDTAYAQSSKELKADPSKILGSEFYCYRFNSDDPARPVPQKLRVTGILFVDSSKSKNSQINMETGNSRIYVSDNLASQLNMNKIAMASDITLDYNGMKVKTSAGQGIPVIISDRVPAGKAYISQDQLSYFAKEPGSDIPAESSVIGKPLNLTAKNMFFQKDVSLTVGKIYTEKTIESVLGYKKDDYPSYSQSVFVNSADYNNLFSNGNYQVSVIVKNELDAGNVAHLLRKDGYKVIPLKDARSDYTGGFSFVIKLMTMGGFIIEMVVMFFILYAVVRLIMKSRNSYYSTLRILGATRGDTAMILRIELVLMMIIASAVDMLGLMLVKHGVIHSSTISGLIAFLTVKDYLLLFAGLLVMSILIAARYSAKLFRKSAMSAYREEE</sequence>
<dbReference type="PROSITE" id="PS00211">
    <property type="entry name" value="ABC_TRANSPORTER_1"/>
    <property type="match status" value="1"/>
</dbReference>
<accession>A0A6A8M7I3</accession>
<dbReference type="Gene3D" id="3.40.50.300">
    <property type="entry name" value="P-loop containing nucleotide triphosphate hydrolases"/>
    <property type="match status" value="1"/>
</dbReference>
<feature type="domain" description="ABC transporter" evidence="7">
    <location>
        <begin position="14"/>
        <end position="252"/>
    </location>
</feature>
<dbReference type="EMBL" id="VUNB01000002">
    <property type="protein sequence ID" value="MST68640.1"/>
    <property type="molecule type" value="Genomic_DNA"/>
</dbReference>
<dbReference type="GO" id="GO:0005524">
    <property type="term" value="F:ATP binding"/>
    <property type="evidence" value="ECO:0007669"/>
    <property type="project" value="UniProtKB-KW"/>
</dbReference>
<feature type="transmembrane region" description="Helical" evidence="6">
    <location>
        <begin position="665"/>
        <end position="690"/>
    </location>
</feature>
<keyword evidence="6" id="KW-1133">Transmembrane helix</keyword>
<protein>
    <submittedName>
        <fullName evidence="8">ABC transporter ATP-binding protein/permease</fullName>
    </submittedName>
</protein>
<dbReference type="GO" id="GO:0016887">
    <property type="term" value="F:ATP hydrolysis activity"/>
    <property type="evidence" value="ECO:0007669"/>
    <property type="project" value="InterPro"/>
</dbReference>
<evidence type="ECO:0000256" key="6">
    <source>
        <dbReference type="SAM" id="Phobius"/>
    </source>
</evidence>
<dbReference type="InterPro" id="IPR003593">
    <property type="entry name" value="AAA+_ATPase"/>
</dbReference>
<feature type="transmembrane region" description="Helical" evidence="6">
    <location>
        <begin position="286"/>
        <end position="308"/>
    </location>
</feature>
<comment type="caution">
    <text evidence="8">The sequence shown here is derived from an EMBL/GenBank/DDBJ whole genome shotgun (WGS) entry which is preliminary data.</text>
</comment>
<dbReference type="InterPro" id="IPR017911">
    <property type="entry name" value="MacB-like_ATP-bd"/>
</dbReference>
<evidence type="ECO:0000256" key="5">
    <source>
        <dbReference type="SAM" id="MobiDB-lite"/>
    </source>
</evidence>
<dbReference type="RefSeq" id="WP_154572102.1">
    <property type="nucleotide sequence ID" value="NZ_VUNB01000002.1"/>
</dbReference>
<feature type="compositionally biased region" description="Basic and acidic residues" evidence="5">
    <location>
        <begin position="253"/>
        <end position="262"/>
    </location>
</feature>
<evidence type="ECO:0000256" key="2">
    <source>
        <dbReference type="ARBA" id="ARBA00022448"/>
    </source>
</evidence>
<feature type="transmembrane region" description="Helical" evidence="6">
    <location>
        <begin position="722"/>
        <end position="742"/>
    </location>
</feature>
<dbReference type="SMART" id="SM00382">
    <property type="entry name" value="AAA"/>
    <property type="match status" value="1"/>
</dbReference>
<dbReference type="PANTHER" id="PTHR42798:SF6">
    <property type="entry name" value="CELL DIVISION ATP-BINDING PROTEIN FTSE"/>
    <property type="match status" value="1"/>
</dbReference>
<dbReference type="InterPro" id="IPR003439">
    <property type="entry name" value="ABC_transporter-like_ATP-bd"/>
</dbReference>
<dbReference type="PROSITE" id="PS50893">
    <property type="entry name" value="ABC_TRANSPORTER_2"/>
    <property type="match status" value="1"/>
</dbReference>
<dbReference type="AlphaFoldDB" id="A0A6A8M7I3"/>
<feature type="region of interest" description="Disordered" evidence="5">
    <location>
        <begin position="234"/>
        <end position="273"/>
    </location>
</feature>
<comment type="similarity">
    <text evidence="1">Belongs to the ABC transporter superfamily.</text>
</comment>
<dbReference type="SUPFAM" id="SSF52540">
    <property type="entry name" value="P-loop containing nucleoside triphosphate hydrolases"/>
    <property type="match status" value="1"/>
</dbReference>
<dbReference type="PANTHER" id="PTHR42798">
    <property type="entry name" value="LIPOPROTEIN-RELEASING SYSTEM ATP-BINDING PROTEIN LOLD"/>
    <property type="match status" value="1"/>
</dbReference>
<name>A0A6A8M7I3_9FIRM</name>
<evidence type="ECO:0000256" key="4">
    <source>
        <dbReference type="ARBA" id="ARBA00022840"/>
    </source>
</evidence>
<keyword evidence="2" id="KW-0813">Transport</keyword>
<feature type="transmembrane region" description="Helical" evidence="6">
    <location>
        <begin position="762"/>
        <end position="782"/>
    </location>
</feature>
<dbReference type="InterPro" id="IPR027417">
    <property type="entry name" value="P-loop_NTPase"/>
</dbReference>
<keyword evidence="4 8" id="KW-0067">ATP-binding</keyword>
<keyword evidence="6" id="KW-0812">Transmembrane</keyword>
<dbReference type="InterPro" id="IPR017871">
    <property type="entry name" value="ABC_transporter-like_CS"/>
</dbReference>
<keyword evidence="6" id="KW-0472">Membrane</keyword>
<evidence type="ECO:0000256" key="3">
    <source>
        <dbReference type="ARBA" id="ARBA00022741"/>
    </source>
</evidence>
<organism evidence="8">
    <name type="scientific">Baileyella intestinalis</name>
    <dbReference type="NCBI Taxonomy" id="2606709"/>
    <lineage>
        <taxon>Bacteria</taxon>
        <taxon>Bacillati</taxon>
        <taxon>Bacillota</taxon>
        <taxon>Clostridia</taxon>
        <taxon>Peptostreptococcales</taxon>
        <taxon>Anaerovoracaceae</taxon>
        <taxon>Baileyella</taxon>
    </lineage>
</organism>
<evidence type="ECO:0000259" key="7">
    <source>
        <dbReference type="PROSITE" id="PS50893"/>
    </source>
</evidence>
<gene>
    <name evidence="8" type="ORF">FYJ66_03420</name>
</gene>